<organism evidence="1 2">
    <name type="scientific">Pantoea piersonii</name>
    <dbReference type="NCBI Taxonomy" id="2364647"/>
    <lineage>
        <taxon>Bacteria</taxon>
        <taxon>Pseudomonadati</taxon>
        <taxon>Pseudomonadota</taxon>
        <taxon>Gammaproteobacteria</taxon>
        <taxon>Enterobacterales</taxon>
        <taxon>Erwiniaceae</taxon>
        <taxon>Pantoea</taxon>
    </lineage>
</organism>
<protein>
    <submittedName>
        <fullName evidence="1">Uncharacterized protein</fullName>
    </submittedName>
</protein>
<evidence type="ECO:0000313" key="2">
    <source>
        <dbReference type="Proteomes" id="UP001211544"/>
    </source>
</evidence>
<dbReference type="Proteomes" id="UP001211544">
    <property type="component" value="Chromosome"/>
</dbReference>
<dbReference type="KEGG" id="kpie:N5580_07015"/>
<reference evidence="1 2" key="1">
    <citation type="journal article" date="2022" name="J Glob Antimicrob Resist">
        <title>First complete genome of a multidrug resistant strain of the novel human pathogen Kalamiella piersonii (GABEKP28) identified in human saliva.</title>
        <authorList>
            <person name="McDonagh F."/>
            <person name="Singh N.K."/>
            <person name="Venkateswaran K."/>
            <person name="Lonappan A.M."/>
            <person name="Hallahan B."/>
            <person name="Tuohy A."/>
            <person name="Burke L."/>
            <person name="Kovarova A."/>
            <person name="Miliotis G."/>
        </authorList>
    </citation>
    <scope>NUCLEOTIDE SEQUENCE [LARGE SCALE GENOMIC DNA]</scope>
    <source>
        <strain evidence="1 2">GABEKP28</strain>
    </source>
</reference>
<name>A0AAJ5UAQ5_9GAMM</name>
<evidence type="ECO:0000313" key="1">
    <source>
        <dbReference type="EMBL" id="WBG92271.1"/>
    </source>
</evidence>
<dbReference type="RefSeq" id="WP_269950144.1">
    <property type="nucleotide sequence ID" value="NZ_CP104758.1"/>
</dbReference>
<proteinExistence type="predicted"/>
<accession>A0AAJ5UAQ5</accession>
<keyword evidence="2" id="KW-1185">Reference proteome</keyword>
<gene>
    <name evidence="1" type="ORF">N5580_07015</name>
</gene>
<dbReference type="EMBL" id="CP104758">
    <property type="protein sequence ID" value="WBG92271.1"/>
    <property type="molecule type" value="Genomic_DNA"/>
</dbReference>
<dbReference type="AlphaFoldDB" id="A0AAJ5UAQ5"/>
<sequence length="164" mass="18200">MSIKSKSVFITSVFPVLCALAGAALTAIMGWLGNYQQANISYKNACIIRIDHQEENLREKYSEFLKAWIHFSYSPDMRHRNNEILRNLEQPLASAAIDMAAYAPDELSNLSMDIGAALNSSINSNDDVEVQEKSIREAISLTGKANSAFRDALKELDKIRGKCG</sequence>